<protein>
    <recommendedName>
        <fullName evidence="2">Coenzyme Q-binding protein COQ10 START domain-containing protein</fullName>
    </recommendedName>
</protein>
<dbReference type="Gene3D" id="3.30.530.20">
    <property type="match status" value="1"/>
</dbReference>
<dbReference type="AlphaFoldDB" id="A0A0S4LLY2"/>
<dbReference type="Pfam" id="PF03364">
    <property type="entry name" value="Polyketide_cyc"/>
    <property type="match status" value="1"/>
</dbReference>
<dbReference type="InterPro" id="IPR005031">
    <property type="entry name" value="COQ10_START"/>
</dbReference>
<dbReference type="EMBL" id="CZQA01000011">
    <property type="protein sequence ID" value="CUS38593.1"/>
    <property type="molecule type" value="Genomic_DNA"/>
</dbReference>
<dbReference type="STRING" id="1742972.COMA1_50188"/>
<evidence type="ECO:0000259" key="2">
    <source>
        <dbReference type="Pfam" id="PF03364"/>
    </source>
</evidence>
<feature type="domain" description="Coenzyme Q-binding protein COQ10 START" evidence="2">
    <location>
        <begin position="79"/>
        <end position="191"/>
    </location>
</feature>
<dbReference type="Proteomes" id="UP000199032">
    <property type="component" value="Unassembled WGS sequence"/>
</dbReference>
<evidence type="ECO:0000313" key="3">
    <source>
        <dbReference type="EMBL" id="CUS38593.1"/>
    </source>
</evidence>
<name>A0A0S4LLY2_9BACT</name>
<keyword evidence="4" id="KW-1185">Reference proteome</keyword>
<proteinExistence type="inferred from homology"/>
<dbReference type="SUPFAM" id="SSF55961">
    <property type="entry name" value="Bet v1-like"/>
    <property type="match status" value="1"/>
</dbReference>
<sequence length="207" mass="22989">MFAKFISGCWTRLSGRRTGAARTLLALIAFELLLSVAVMGAAVSGGAETDRLEVAVEPQGGVRATAQVLFPATSAVIQSLLTDYQHWPELFEVRMKVVQVLVRDGVATVDLRIEHPLMPGERKLVTESTILPNGGLVTDLTGGDFKRYHRVWKLQSIEAGTQTRADFELVVEPHTFVPDRIIAIVMRQELETHFRIVKQKALEQAKR</sequence>
<reference evidence="3 4" key="1">
    <citation type="submission" date="2015-10" db="EMBL/GenBank/DDBJ databases">
        <authorList>
            <person name="Gilbert D.G."/>
        </authorList>
    </citation>
    <scope>NUCLEOTIDE SEQUENCE [LARGE SCALE GENOMIC DNA]</scope>
    <source>
        <strain evidence="3">COMA1</strain>
    </source>
</reference>
<organism evidence="3 4">
    <name type="scientific">Candidatus Nitrospira nitrosa</name>
    <dbReference type="NCBI Taxonomy" id="1742972"/>
    <lineage>
        <taxon>Bacteria</taxon>
        <taxon>Pseudomonadati</taxon>
        <taxon>Nitrospirota</taxon>
        <taxon>Nitrospiria</taxon>
        <taxon>Nitrospirales</taxon>
        <taxon>Nitrospiraceae</taxon>
        <taxon>Nitrospira</taxon>
    </lineage>
</organism>
<evidence type="ECO:0000313" key="4">
    <source>
        <dbReference type="Proteomes" id="UP000199032"/>
    </source>
</evidence>
<gene>
    <name evidence="3" type="ORF">COMA1_50188</name>
</gene>
<dbReference type="InterPro" id="IPR023393">
    <property type="entry name" value="START-like_dom_sf"/>
</dbReference>
<evidence type="ECO:0000256" key="1">
    <source>
        <dbReference type="ARBA" id="ARBA00008918"/>
    </source>
</evidence>
<comment type="similarity">
    <text evidence="1">Belongs to the ribosome association toxin RatA family.</text>
</comment>
<accession>A0A0S4LLY2</accession>